<dbReference type="OrthoDB" id="202449at2157"/>
<evidence type="ECO:0000313" key="2">
    <source>
        <dbReference type="Proteomes" id="UP000058925"/>
    </source>
</evidence>
<dbReference type="RefSeq" id="WP_196816813.1">
    <property type="nucleotide sequence ID" value="NZ_CP012850.1"/>
</dbReference>
<gene>
    <name evidence="1" type="ORF">NMY3_03630</name>
</gene>
<accession>A0A654MEA7</accession>
<dbReference type="EMBL" id="CP012850">
    <property type="protein sequence ID" value="ALI37812.1"/>
    <property type="molecule type" value="Genomic_DNA"/>
</dbReference>
<keyword evidence="2" id="KW-1185">Reference proteome</keyword>
<sequence length="122" mass="14089">MKTVISIKSKDGIILASDSQGTLSKVKTTIKKVSKINKLPWLLWTSEDLRWSTTEGTRPDLVTQLLQKYFHRVMLLTPKSKIAAKSFFEIMHMIRSPLIVFHPLTLFHVLLEILKRTNQQSK</sequence>
<protein>
    <submittedName>
        <fullName evidence="1">Uncharacterized protein</fullName>
    </submittedName>
</protein>
<reference evidence="2" key="1">
    <citation type="submission" date="2015-10" db="EMBL/GenBank/DDBJ databases">
        <title>Niche specialization of a soil ammonia-oxidizing archaeon, Candidatus Nitrosocosmicus oleophilus.</title>
        <authorList>
            <person name="Jung M.-Y."/>
            <person name="Rhee S.-K."/>
        </authorList>
    </citation>
    <scope>NUCLEOTIDE SEQUENCE [LARGE SCALE GENOMIC DNA]</scope>
    <source>
        <strain evidence="2">MY3</strain>
    </source>
</reference>
<organism evidence="1 2">
    <name type="scientific">Candidatus Nitrosocosmicus oleophilus</name>
    <dbReference type="NCBI Taxonomy" id="1353260"/>
    <lineage>
        <taxon>Archaea</taxon>
        <taxon>Nitrososphaerota</taxon>
        <taxon>Nitrososphaeria</taxon>
        <taxon>Nitrososphaerales</taxon>
        <taxon>Nitrososphaeraceae</taxon>
        <taxon>Candidatus Nitrosocosmicus</taxon>
    </lineage>
</organism>
<dbReference type="AlphaFoldDB" id="A0A654MEA7"/>
<dbReference type="Proteomes" id="UP000058925">
    <property type="component" value="Chromosome"/>
</dbReference>
<dbReference type="InterPro" id="IPR029055">
    <property type="entry name" value="Ntn_hydrolases_N"/>
</dbReference>
<dbReference type="SUPFAM" id="SSF56235">
    <property type="entry name" value="N-terminal nucleophile aminohydrolases (Ntn hydrolases)"/>
    <property type="match status" value="1"/>
</dbReference>
<proteinExistence type="predicted"/>
<name>A0A654MEA7_9ARCH</name>
<evidence type="ECO:0000313" key="1">
    <source>
        <dbReference type="EMBL" id="ALI37812.1"/>
    </source>
</evidence>
<dbReference type="GeneID" id="60423442"/>
<dbReference type="KEGG" id="taa:NMY3_03630"/>